<comment type="function">
    <text evidence="18">Core subunit of the mitochondrial membrane respiratory chain NADH dehydrogenase (Complex I) which catalyzes electron transfer from NADH through the respiratory chain, using ubiquinone as an electron acceptor. Essential for the catalytic activity and assembly of complex I.</text>
</comment>
<dbReference type="GO" id="GO:0005743">
    <property type="term" value="C:mitochondrial inner membrane"/>
    <property type="evidence" value="ECO:0007669"/>
    <property type="project" value="UniProtKB-SubCell"/>
</dbReference>
<dbReference type="InterPro" id="IPR003917">
    <property type="entry name" value="NADH_UbQ_OxRdtase_chain2"/>
</dbReference>
<evidence type="ECO:0000256" key="5">
    <source>
        <dbReference type="ARBA" id="ARBA00021008"/>
    </source>
</evidence>
<evidence type="ECO:0000259" key="19">
    <source>
        <dbReference type="Pfam" id="PF00361"/>
    </source>
</evidence>
<comment type="similarity">
    <text evidence="3 18">Belongs to the complex I subunit 2 family.</text>
</comment>
<organism evidence="20">
    <name type="scientific">Manocoreus sp</name>
    <dbReference type="NCBI Taxonomy" id="2931905"/>
    <lineage>
        <taxon>Eukaryota</taxon>
        <taxon>Metazoa</taxon>
        <taxon>Ecdysozoa</taxon>
        <taxon>Arthropoda</taxon>
        <taxon>Hexapoda</taxon>
        <taxon>Insecta</taxon>
        <taxon>Pterygota</taxon>
        <taxon>Neoptera</taxon>
        <taxon>Paraneoptera</taxon>
        <taxon>Hemiptera</taxon>
        <taxon>Heteroptera</taxon>
        <taxon>Panheteroptera</taxon>
        <taxon>Pentatomomorpha</taxon>
        <taxon>Coreoidea</taxon>
        <taxon>Coreidae</taxon>
        <taxon>Coreinae</taxon>
        <taxon>Manocoreus</taxon>
    </lineage>
</organism>
<feature type="transmembrane region" description="Helical" evidence="18">
    <location>
        <begin position="196"/>
        <end position="215"/>
    </location>
</feature>
<feature type="transmembrane region" description="Helical" evidence="18">
    <location>
        <begin position="58"/>
        <end position="82"/>
    </location>
</feature>
<evidence type="ECO:0000256" key="3">
    <source>
        <dbReference type="ARBA" id="ARBA00007012"/>
    </source>
</evidence>
<dbReference type="GO" id="GO:0008137">
    <property type="term" value="F:NADH dehydrogenase (ubiquinone) activity"/>
    <property type="evidence" value="ECO:0007669"/>
    <property type="project" value="UniProtKB-EC"/>
</dbReference>
<evidence type="ECO:0000256" key="18">
    <source>
        <dbReference type="RuleBase" id="RU003403"/>
    </source>
</evidence>
<evidence type="ECO:0000256" key="8">
    <source>
        <dbReference type="ARBA" id="ARBA00022692"/>
    </source>
</evidence>
<keyword evidence="15 18" id="KW-0496">Mitochondrion</keyword>
<evidence type="ECO:0000256" key="1">
    <source>
        <dbReference type="ARBA" id="ARBA00003257"/>
    </source>
</evidence>
<evidence type="ECO:0000313" key="20">
    <source>
        <dbReference type="EMBL" id="UPI55364.1"/>
    </source>
</evidence>
<sequence length="334" mass="38871">MKNNSSKILFYIILILSTMITMSANNWLGMWMGLEMNLMAFIPLISKSKNKKSSQAMMIYFLTQSIGSITLLFSIMINSLIFTVPELMNNLTKIMIMISVMIKVGAAPFHFWLPEMMSNLNWSECMIIMTWQKIAPLMILSNINPNNWFMYSVIILSASIGGVGGLNQTSLRKILAYSSINHLSWMMMFMSMSMNWYKYLIIYSLMIMMICLMMKKKNVFFINQLNSSSTSLTEKFMYMMMFLSIGGLPPFLGFLPKWMVIQSMINSELYLILIIMLLFSLLTLFYYLRLMTSYIMSYSIINKWMIKKSMNKELLLMSLLINLMLPVLMIVEIF</sequence>
<feature type="transmembrane region" description="Helical" evidence="18">
    <location>
        <begin position="314"/>
        <end position="331"/>
    </location>
</feature>
<feature type="transmembrane region" description="Helical" evidence="18">
    <location>
        <begin position="94"/>
        <end position="113"/>
    </location>
</feature>
<keyword evidence="12 18" id="KW-1133">Transmembrane helix</keyword>
<keyword evidence="8 18" id="KW-0812">Transmembrane</keyword>
<dbReference type="GO" id="GO:0006120">
    <property type="term" value="P:mitochondrial electron transport, NADH to ubiquinone"/>
    <property type="evidence" value="ECO:0007669"/>
    <property type="project" value="InterPro"/>
</dbReference>
<evidence type="ECO:0000256" key="2">
    <source>
        <dbReference type="ARBA" id="ARBA00004448"/>
    </source>
</evidence>
<protein>
    <recommendedName>
        <fullName evidence="5 18">NADH-ubiquinone oxidoreductase chain 2</fullName>
        <ecNumber evidence="4 18">7.1.1.2</ecNumber>
    </recommendedName>
</protein>
<dbReference type="PRINTS" id="PR01436">
    <property type="entry name" value="NADHDHGNASE2"/>
</dbReference>
<feature type="transmembrane region" description="Helical" evidence="18">
    <location>
        <begin position="236"/>
        <end position="255"/>
    </location>
</feature>
<feature type="transmembrane region" description="Helical" evidence="18">
    <location>
        <begin position="267"/>
        <end position="288"/>
    </location>
</feature>
<keyword evidence="16 18" id="KW-0472">Membrane</keyword>
<accession>A0A8T9VX42</accession>
<dbReference type="EC" id="7.1.1.2" evidence="4 18"/>
<comment type="catalytic activity">
    <reaction evidence="17 18">
        <text>a ubiquinone + NADH + 5 H(+)(in) = a ubiquinol + NAD(+) + 4 H(+)(out)</text>
        <dbReference type="Rhea" id="RHEA:29091"/>
        <dbReference type="Rhea" id="RHEA-COMP:9565"/>
        <dbReference type="Rhea" id="RHEA-COMP:9566"/>
        <dbReference type="ChEBI" id="CHEBI:15378"/>
        <dbReference type="ChEBI" id="CHEBI:16389"/>
        <dbReference type="ChEBI" id="CHEBI:17976"/>
        <dbReference type="ChEBI" id="CHEBI:57540"/>
        <dbReference type="ChEBI" id="CHEBI:57945"/>
        <dbReference type="EC" id="7.1.1.2"/>
    </reaction>
</comment>
<evidence type="ECO:0000256" key="16">
    <source>
        <dbReference type="ARBA" id="ARBA00023136"/>
    </source>
</evidence>
<dbReference type="AlphaFoldDB" id="A0A8T9VX42"/>
<keyword evidence="7 18" id="KW-0679">Respiratory chain</keyword>
<evidence type="ECO:0000256" key="11">
    <source>
        <dbReference type="ARBA" id="ARBA00022982"/>
    </source>
</evidence>
<dbReference type="InterPro" id="IPR001750">
    <property type="entry name" value="ND/Mrp_TM"/>
</dbReference>
<evidence type="ECO:0000256" key="7">
    <source>
        <dbReference type="ARBA" id="ARBA00022660"/>
    </source>
</evidence>
<name>A0A8T9VX42_9HEMI</name>
<keyword evidence="14 18" id="KW-0830">Ubiquinone</keyword>
<keyword evidence="6" id="KW-0813">Transport</keyword>
<dbReference type="PANTHER" id="PTHR46552">
    <property type="entry name" value="NADH-UBIQUINONE OXIDOREDUCTASE CHAIN 2"/>
    <property type="match status" value="1"/>
</dbReference>
<proteinExistence type="inferred from homology"/>
<dbReference type="EMBL" id="MW619724">
    <property type="protein sequence ID" value="UPI55364.1"/>
    <property type="molecule type" value="Genomic_DNA"/>
</dbReference>
<evidence type="ECO:0000256" key="13">
    <source>
        <dbReference type="ARBA" id="ARBA00023027"/>
    </source>
</evidence>
<reference evidence="20" key="1">
    <citation type="journal article" date="2022" name="Cladistics">
        <title>Diversification of the phytophagous lineages of true bugs (Insecta: Hemiptera: Heteroptera) shortly after that of the flowering plants.</title>
        <authorList>
            <person name="Ye F."/>
            <person name="Kment P."/>
            <person name="Redei D."/>
            <person name="Luo J.Y."/>
            <person name="Wang Y.H."/>
            <person name="Kuechler S.M."/>
            <person name="Zhang W.W."/>
            <person name="Chen P.P."/>
            <person name="Wu H.Y."/>
            <person name="Wu Y.Z."/>
            <person name="Sun X.Y."/>
            <person name="Ding L."/>
            <person name="Wang Y.R."/>
            <person name="Xie Q."/>
        </authorList>
    </citation>
    <scope>NUCLEOTIDE SEQUENCE</scope>
</reference>
<dbReference type="Pfam" id="PF00361">
    <property type="entry name" value="Proton_antipo_M"/>
    <property type="match status" value="1"/>
</dbReference>
<evidence type="ECO:0000256" key="6">
    <source>
        <dbReference type="ARBA" id="ARBA00022448"/>
    </source>
</evidence>
<keyword evidence="10 18" id="KW-1278">Translocase</keyword>
<feature type="transmembrane region" description="Helical" evidence="18">
    <location>
        <begin position="7"/>
        <end position="24"/>
    </location>
</feature>
<geneLocation type="mitochondrion" evidence="20"/>
<dbReference type="PANTHER" id="PTHR46552:SF1">
    <property type="entry name" value="NADH-UBIQUINONE OXIDOREDUCTASE CHAIN 2"/>
    <property type="match status" value="1"/>
</dbReference>
<keyword evidence="9 18" id="KW-0999">Mitochondrion inner membrane</keyword>
<keyword evidence="11 18" id="KW-0249">Electron transport</keyword>
<comment type="subcellular location">
    <subcellularLocation>
        <location evidence="2 18">Mitochondrion inner membrane</location>
        <topology evidence="2 18">Multi-pass membrane protein</topology>
    </subcellularLocation>
</comment>
<evidence type="ECO:0000256" key="14">
    <source>
        <dbReference type="ARBA" id="ARBA00023075"/>
    </source>
</evidence>
<evidence type="ECO:0000256" key="15">
    <source>
        <dbReference type="ARBA" id="ARBA00023128"/>
    </source>
</evidence>
<evidence type="ECO:0000256" key="12">
    <source>
        <dbReference type="ARBA" id="ARBA00022989"/>
    </source>
</evidence>
<feature type="transmembrane region" description="Helical" evidence="18">
    <location>
        <begin position="149"/>
        <end position="167"/>
    </location>
</feature>
<evidence type="ECO:0000256" key="4">
    <source>
        <dbReference type="ARBA" id="ARBA00012944"/>
    </source>
</evidence>
<evidence type="ECO:0000256" key="17">
    <source>
        <dbReference type="ARBA" id="ARBA00049551"/>
    </source>
</evidence>
<evidence type="ECO:0000256" key="9">
    <source>
        <dbReference type="ARBA" id="ARBA00022792"/>
    </source>
</evidence>
<feature type="domain" description="NADH:quinone oxidoreductase/Mrp antiporter transmembrane" evidence="19">
    <location>
        <begin position="24"/>
        <end position="283"/>
    </location>
</feature>
<comment type="function">
    <text evidence="1">Core subunit of the mitochondrial membrane respiratory chain NADH dehydrogenase (Complex I) that is believed to belong to the minimal assembly required for catalysis. Complex I functions in the transfer of electrons from NADH to the respiratory chain. The immediate electron acceptor for the enzyme is believed to be ubiquinone.</text>
</comment>
<evidence type="ECO:0000256" key="10">
    <source>
        <dbReference type="ARBA" id="ARBA00022967"/>
    </source>
</evidence>
<dbReference type="InterPro" id="IPR050175">
    <property type="entry name" value="Complex_I_Subunit_2"/>
</dbReference>
<keyword evidence="13 18" id="KW-0520">NAD</keyword>